<dbReference type="Pfam" id="PF00589">
    <property type="entry name" value="Phage_integrase"/>
    <property type="match status" value="1"/>
</dbReference>
<name>A0A3D9C439_9FLAO</name>
<gene>
    <name evidence="5" type="ORF">DRF65_21865</name>
</gene>
<comment type="caution">
    <text evidence="5">The sequence shown here is derived from an EMBL/GenBank/DDBJ whole genome shotgun (WGS) entry which is preliminary data.</text>
</comment>
<protein>
    <submittedName>
        <fullName evidence="5">Site-specific integrase</fullName>
    </submittedName>
</protein>
<dbReference type="PANTHER" id="PTHR30349:SF64">
    <property type="entry name" value="PROPHAGE INTEGRASE INTD-RELATED"/>
    <property type="match status" value="1"/>
</dbReference>
<dbReference type="InterPro" id="IPR035386">
    <property type="entry name" value="Arm-DNA-bind_5"/>
</dbReference>
<evidence type="ECO:0000256" key="2">
    <source>
        <dbReference type="ARBA" id="ARBA00023125"/>
    </source>
</evidence>
<dbReference type="Gene3D" id="1.10.150.130">
    <property type="match status" value="1"/>
</dbReference>
<evidence type="ECO:0000256" key="1">
    <source>
        <dbReference type="ARBA" id="ARBA00008857"/>
    </source>
</evidence>
<dbReference type="GO" id="GO:0015074">
    <property type="term" value="P:DNA integration"/>
    <property type="evidence" value="ECO:0007669"/>
    <property type="project" value="InterPro"/>
</dbReference>
<dbReference type="RefSeq" id="WP_115972862.1">
    <property type="nucleotide sequence ID" value="NZ_QNVT01000026.1"/>
</dbReference>
<dbReference type="GO" id="GO:0006310">
    <property type="term" value="P:DNA recombination"/>
    <property type="evidence" value="ECO:0007669"/>
    <property type="project" value="UniProtKB-KW"/>
</dbReference>
<accession>A0A3D9C439</accession>
<dbReference type="PANTHER" id="PTHR30349">
    <property type="entry name" value="PHAGE INTEGRASE-RELATED"/>
    <property type="match status" value="1"/>
</dbReference>
<evidence type="ECO:0000313" key="5">
    <source>
        <dbReference type="EMBL" id="REC60326.1"/>
    </source>
</evidence>
<dbReference type="AlphaFoldDB" id="A0A3D9C439"/>
<keyword evidence="3" id="KW-0233">DNA recombination</keyword>
<reference evidence="6" key="1">
    <citation type="submission" date="2018-06" db="EMBL/GenBank/DDBJ databases">
        <authorList>
            <person name="Lum Nde A."/>
            <person name="Hugo C."/>
        </authorList>
    </citation>
    <scope>NUCLEOTIDE SEQUENCE [LARGE SCALE GENOMIC DNA]</scope>
    <source>
        <strain evidence="6">1_F178</strain>
    </source>
</reference>
<keyword evidence="2" id="KW-0238">DNA-binding</keyword>
<dbReference type="InterPro" id="IPR011010">
    <property type="entry name" value="DNA_brk_join_enz"/>
</dbReference>
<feature type="domain" description="Tyr recombinase" evidence="4">
    <location>
        <begin position="220"/>
        <end position="401"/>
    </location>
</feature>
<dbReference type="InterPro" id="IPR025269">
    <property type="entry name" value="SAM-like_dom"/>
</dbReference>
<dbReference type="InterPro" id="IPR002104">
    <property type="entry name" value="Integrase_catalytic"/>
</dbReference>
<evidence type="ECO:0000259" key="4">
    <source>
        <dbReference type="PROSITE" id="PS51898"/>
    </source>
</evidence>
<dbReference type="Pfam" id="PF13102">
    <property type="entry name" value="Phage_int_SAM_5"/>
    <property type="match status" value="1"/>
</dbReference>
<dbReference type="EMBL" id="QNVT01000026">
    <property type="protein sequence ID" value="REC60326.1"/>
    <property type="molecule type" value="Genomic_DNA"/>
</dbReference>
<dbReference type="Proteomes" id="UP000256686">
    <property type="component" value="Unassembled WGS sequence"/>
</dbReference>
<dbReference type="Gene3D" id="1.10.443.10">
    <property type="entry name" value="Intergrase catalytic core"/>
    <property type="match status" value="1"/>
</dbReference>
<organism evidence="5 6">
    <name type="scientific">Chryseobacterium pennae</name>
    <dbReference type="NCBI Taxonomy" id="2258962"/>
    <lineage>
        <taxon>Bacteria</taxon>
        <taxon>Pseudomonadati</taxon>
        <taxon>Bacteroidota</taxon>
        <taxon>Flavobacteriia</taxon>
        <taxon>Flavobacteriales</taxon>
        <taxon>Weeksellaceae</taxon>
        <taxon>Chryseobacterium group</taxon>
        <taxon>Chryseobacterium</taxon>
    </lineage>
</organism>
<dbReference type="GO" id="GO:0003677">
    <property type="term" value="F:DNA binding"/>
    <property type="evidence" value="ECO:0007669"/>
    <property type="project" value="UniProtKB-KW"/>
</dbReference>
<proteinExistence type="inferred from homology"/>
<dbReference type="InterPro" id="IPR010998">
    <property type="entry name" value="Integrase_recombinase_N"/>
</dbReference>
<keyword evidence="6" id="KW-1185">Reference proteome</keyword>
<dbReference type="Pfam" id="PF17293">
    <property type="entry name" value="Arm-DNA-bind_5"/>
    <property type="match status" value="1"/>
</dbReference>
<evidence type="ECO:0000256" key="3">
    <source>
        <dbReference type="ARBA" id="ARBA00023172"/>
    </source>
</evidence>
<evidence type="ECO:0000313" key="6">
    <source>
        <dbReference type="Proteomes" id="UP000256686"/>
    </source>
</evidence>
<dbReference type="SUPFAM" id="SSF56349">
    <property type="entry name" value="DNA breaking-rejoining enzymes"/>
    <property type="match status" value="1"/>
</dbReference>
<dbReference type="InterPro" id="IPR050090">
    <property type="entry name" value="Tyrosine_recombinase_XerCD"/>
</dbReference>
<dbReference type="CDD" id="cd01185">
    <property type="entry name" value="INTN1_C_like"/>
    <property type="match status" value="1"/>
</dbReference>
<sequence>MIEKSFGVMFFLKTPEKKENSRILYLRITVDGVPKETSTKRRWDVTRWNQKTGRATGSKEDAKSLNYYIDSISTRISNYRTKLINDDQTITSQRLIDFVKGNNVSKAKVLEEFLEHNLEILSLVKKKEYAMGTYERYSIARSHVAKFIKFKYKREDLEFRELNFDFVKDYELYLKTVRNCANNTALKYISNLKTIVLRAIAKDIIPKDPFKLFKRKKIKCNKQPLSTAELHRLENKVFSSDRLSLIRDIFVFQCYTGLAYIDAYQLRPNDIKEGIDGSLWIMSNRQKTESKTDIPLLPKAIEIMERYKYHPLCITRGAVLPVKSNQKMNEYLKEIAILCELTGTLNTHKARRTFGSTVTLKNGVPIHIVKEMMGHHSVKQTEEYAITEQESIGIEMKQLKERLSKNDNNDKNENPMHLLLKLQHEVAVLSQQQVRNDNELPQEELRTITRRLDSIKEILLTK</sequence>
<dbReference type="InterPro" id="IPR013762">
    <property type="entry name" value="Integrase-like_cat_sf"/>
</dbReference>
<dbReference type="PROSITE" id="PS51898">
    <property type="entry name" value="TYR_RECOMBINASE"/>
    <property type="match status" value="1"/>
</dbReference>
<comment type="similarity">
    <text evidence="1">Belongs to the 'phage' integrase family.</text>
</comment>